<dbReference type="EMBL" id="JAINUG010000152">
    <property type="protein sequence ID" value="KAJ8391853.1"/>
    <property type="molecule type" value="Genomic_DNA"/>
</dbReference>
<organism evidence="2 3">
    <name type="scientific">Aldrovandia affinis</name>
    <dbReference type="NCBI Taxonomy" id="143900"/>
    <lineage>
        <taxon>Eukaryota</taxon>
        <taxon>Metazoa</taxon>
        <taxon>Chordata</taxon>
        <taxon>Craniata</taxon>
        <taxon>Vertebrata</taxon>
        <taxon>Euteleostomi</taxon>
        <taxon>Actinopterygii</taxon>
        <taxon>Neopterygii</taxon>
        <taxon>Teleostei</taxon>
        <taxon>Notacanthiformes</taxon>
        <taxon>Halosauridae</taxon>
        <taxon>Aldrovandia</taxon>
    </lineage>
</organism>
<name>A0AAD7RWV4_9TELE</name>
<feature type="compositionally biased region" description="Polar residues" evidence="1">
    <location>
        <begin position="76"/>
        <end position="92"/>
    </location>
</feature>
<dbReference type="GO" id="GO:0000127">
    <property type="term" value="C:transcription factor TFIIIC complex"/>
    <property type="evidence" value="ECO:0007669"/>
    <property type="project" value="InterPro"/>
</dbReference>
<proteinExistence type="predicted"/>
<feature type="region of interest" description="Disordered" evidence="1">
    <location>
        <begin position="1"/>
        <end position="95"/>
    </location>
</feature>
<dbReference type="Proteomes" id="UP001221898">
    <property type="component" value="Unassembled WGS sequence"/>
</dbReference>
<gene>
    <name evidence="2" type="ORF">AAFF_G00084690</name>
</gene>
<dbReference type="GO" id="GO:0003677">
    <property type="term" value="F:DNA binding"/>
    <property type="evidence" value="ECO:0007669"/>
    <property type="project" value="InterPro"/>
</dbReference>
<evidence type="ECO:0000256" key="1">
    <source>
        <dbReference type="SAM" id="MobiDB-lite"/>
    </source>
</evidence>
<comment type="caution">
    <text evidence="2">The sequence shown here is derived from an EMBL/GenBank/DDBJ whole genome shotgun (WGS) entry which is preliminary data.</text>
</comment>
<dbReference type="PANTHER" id="PTHR15180">
    <property type="entry name" value="GENERAL TRANSCRIPTION FACTOR 3C POLYPEPTIDE 1"/>
    <property type="match status" value="1"/>
</dbReference>
<dbReference type="GO" id="GO:0006384">
    <property type="term" value="P:transcription initiation at RNA polymerase III promoter"/>
    <property type="evidence" value="ECO:0007669"/>
    <property type="project" value="InterPro"/>
</dbReference>
<dbReference type="GO" id="GO:0042791">
    <property type="term" value="P:5S class rRNA transcription by RNA polymerase III"/>
    <property type="evidence" value="ECO:0007669"/>
    <property type="project" value="TreeGrafter"/>
</dbReference>
<feature type="compositionally biased region" description="Low complexity" evidence="1">
    <location>
        <begin position="43"/>
        <end position="52"/>
    </location>
</feature>
<dbReference type="AlphaFoldDB" id="A0AAD7RWV4"/>
<accession>A0AAD7RWV4</accession>
<protein>
    <submittedName>
        <fullName evidence="2">Uncharacterized protein</fullName>
    </submittedName>
</protein>
<evidence type="ECO:0000313" key="3">
    <source>
        <dbReference type="Proteomes" id="UP001221898"/>
    </source>
</evidence>
<dbReference type="PANTHER" id="PTHR15180:SF1">
    <property type="entry name" value="GENERAL TRANSCRIPTION FACTOR 3C POLYPEPTIDE 1"/>
    <property type="match status" value="1"/>
</dbReference>
<reference evidence="2" key="1">
    <citation type="journal article" date="2023" name="Science">
        <title>Genome structures resolve the early diversification of teleost fishes.</title>
        <authorList>
            <person name="Parey E."/>
            <person name="Louis A."/>
            <person name="Montfort J."/>
            <person name="Bouchez O."/>
            <person name="Roques C."/>
            <person name="Iampietro C."/>
            <person name="Lluch J."/>
            <person name="Castinel A."/>
            <person name="Donnadieu C."/>
            <person name="Desvignes T."/>
            <person name="Floi Bucao C."/>
            <person name="Jouanno E."/>
            <person name="Wen M."/>
            <person name="Mejri S."/>
            <person name="Dirks R."/>
            <person name="Jansen H."/>
            <person name="Henkel C."/>
            <person name="Chen W.J."/>
            <person name="Zahm M."/>
            <person name="Cabau C."/>
            <person name="Klopp C."/>
            <person name="Thompson A.W."/>
            <person name="Robinson-Rechavi M."/>
            <person name="Braasch I."/>
            <person name="Lecointre G."/>
            <person name="Bobe J."/>
            <person name="Postlethwait J.H."/>
            <person name="Berthelot C."/>
            <person name="Roest Crollius H."/>
            <person name="Guiguen Y."/>
        </authorList>
    </citation>
    <scope>NUCLEOTIDE SEQUENCE</scope>
    <source>
        <strain evidence="2">NC1722</strain>
    </source>
</reference>
<keyword evidence="3" id="KW-1185">Reference proteome</keyword>
<sequence>METHSEEPDPESALTAEGTDLPPEPTSPNPDAELGTQSEEAAKGQGQTQEGEQGLGSTALHCASPPPLSPAGDSPACSSDSMDVAHTQTNDGDGSLLGSTFDKVSFISRPWRIVDGSLNKPVCKGMLESLLFHIMSKPGLSEPVLFEHYRDVLQPVVLLDLLLALEKMGCVQKRYMTGQPRATLFSPARASEVKEGGGVKLGDRSTAFYEPTVDCCLRLGKVFPHEANWNKWVPFIHS</sequence>
<evidence type="ECO:0000313" key="2">
    <source>
        <dbReference type="EMBL" id="KAJ8391853.1"/>
    </source>
</evidence>
<dbReference type="InterPro" id="IPR044210">
    <property type="entry name" value="Tfc3-like"/>
</dbReference>